<dbReference type="Gene3D" id="2.40.160.210">
    <property type="entry name" value="Acyl-CoA thioesterase, double hotdog domain"/>
    <property type="match status" value="1"/>
</dbReference>
<dbReference type="InterPro" id="IPR042171">
    <property type="entry name" value="Acyl-CoA_hotdog"/>
</dbReference>
<evidence type="ECO:0000256" key="4">
    <source>
        <dbReference type="ARBA" id="ARBA00023098"/>
    </source>
</evidence>
<dbReference type="GO" id="GO:0047617">
    <property type="term" value="F:fatty acyl-CoA hydrolase activity"/>
    <property type="evidence" value="ECO:0007669"/>
    <property type="project" value="InterPro"/>
</dbReference>
<name>A0A8T0IXP2_CERPU</name>
<dbReference type="Pfam" id="PF13622">
    <property type="entry name" value="4HBT_3"/>
    <property type="match status" value="1"/>
</dbReference>
<dbReference type="PANTHER" id="PTHR11066">
    <property type="entry name" value="ACYL-COA THIOESTERASE"/>
    <property type="match status" value="1"/>
</dbReference>
<evidence type="ECO:0000256" key="1">
    <source>
        <dbReference type="ARBA" id="ARBA00006538"/>
    </source>
</evidence>
<keyword evidence="7" id="KW-1185">Reference proteome</keyword>
<evidence type="ECO:0000313" key="7">
    <source>
        <dbReference type="Proteomes" id="UP000822688"/>
    </source>
</evidence>
<dbReference type="Gene3D" id="2.60.120.10">
    <property type="entry name" value="Jelly Rolls"/>
    <property type="match status" value="1"/>
</dbReference>
<gene>
    <name evidence="6" type="ORF">KC19_2G249300</name>
</gene>
<dbReference type="AlphaFoldDB" id="A0A8T0IXP2"/>
<sequence>MAGRGGQGVRISVSKEEVVKFLGCIAIVQQLPRASAQRLAEVVEARNYGEGEIIVQEGALGGLYFLWKGEAKISFVSSPLGSEDQATCTEVTLKSGDYFGYETIVPVKGVHKSTLTAITEVTCLVLHNKDADLLNSASIWAQQPEKDGEVPVLERILQLEIVKIDLFQSVTKEEFPFFGNIFGGHLIGQALAAACKTVNPALLVHSFHAYFLRVGDDQIPVLYKVERMRDGQTFSTRQVSAIQKGKVIFSMYSSFERLDLPKSFEHQEKMPTVPSPDQLLSVEDLARKYPPTSALGMKWHSETFKCPMDLKMVEPIKPGSKEALAPWQSIWIKTKGKLTDDPALHRCAAAYASDWTFLDVVKRPHGEDPIRILSLDHSMWFHKPFKADEWLLFVQSSPCASNGRALVYGNFFNQQGELVMSATQEGLMRKYKPEQLLAMAKL</sequence>
<keyword evidence="3" id="KW-0378">Hydrolase</keyword>
<evidence type="ECO:0000256" key="2">
    <source>
        <dbReference type="ARBA" id="ARBA00011881"/>
    </source>
</evidence>
<dbReference type="InterPro" id="IPR014710">
    <property type="entry name" value="RmlC-like_jellyroll"/>
</dbReference>
<protein>
    <recommendedName>
        <fullName evidence="5">Cyclic nucleotide-binding domain-containing protein</fullName>
    </recommendedName>
</protein>
<dbReference type="CDD" id="cd03444">
    <property type="entry name" value="Thioesterase_II_repeat1"/>
    <property type="match status" value="1"/>
</dbReference>
<dbReference type="InterPro" id="IPR029069">
    <property type="entry name" value="HotDog_dom_sf"/>
</dbReference>
<accession>A0A8T0IXP2</accession>
<dbReference type="PROSITE" id="PS50042">
    <property type="entry name" value="CNMP_BINDING_3"/>
    <property type="match status" value="1"/>
</dbReference>
<dbReference type="InterPro" id="IPR018490">
    <property type="entry name" value="cNMP-bd_dom_sf"/>
</dbReference>
<dbReference type="SUPFAM" id="SSF54637">
    <property type="entry name" value="Thioesterase/thiol ester dehydrase-isomerase"/>
    <property type="match status" value="2"/>
</dbReference>
<dbReference type="FunFam" id="2.40.160.210:FF:000001">
    <property type="entry name" value="Acyl-CoA thioesterase II"/>
    <property type="match status" value="1"/>
</dbReference>
<dbReference type="EMBL" id="CM026422">
    <property type="protein sequence ID" value="KAG0588520.1"/>
    <property type="molecule type" value="Genomic_DNA"/>
</dbReference>
<dbReference type="SUPFAM" id="SSF51206">
    <property type="entry name" value="cAMP-binding domain-like"/>
    <property type="match status" value="1"/>
</dbReference>
<dbReference type="GO" id="GO:0006637">
    <property type="term" value="P:acyl-CoA metabolic process"/>
    <property type="evidence" value="ECO:0007669"/>
    <property type="project" value="InterPro"/>
</dbReference>
<reference evidence="6" key="1">
    <citation type="submission" date="2020-06" db="EMBL/GenBank/DDBJ databases">
        <title>WGS assembly of Ceratodon purpureus strain R40.</title>
        <authorList>
            <person name="Carey S.B."/>
            <person name="Jenkins J."/>
            <person name="Shu S."/>
            <person name="Lovell J.T."/>
            <person name="Sreedasyam A."/>
            <person name="Maumus F."/>
            <person name="Tiley G.P."/>
            <person name="Fernandez-Pozo N."/>
            <person name="Barry K."/>
            <person name="Chen C."/>
            <person name="Wang M."/>
            <person name="Lipzen A."/>
            <person name="Daum C."/>
            <person name="Saski C.A."/>
            <person name="Payton A.C."/>
            <person name="Mcbreen J.C."/>
            <person name="Conrad R.E."/>
            <person name="Kollar L.M."/>
            <person name="Olsson S."/>
            <person name="Huttunen S."/>
            <person name="Landis J.B."/>
            <person name="Wickett N.J."/>
            <person name="Johnson M.G."/>
            <person name="Rensing S.A."/>
            <person name="Grimwood J."/>
            <person name="Schmutz J."/>
            <person name="Mcdaniel S.F."/>
        </authorList>
    </citation>
    <scope>NUCLEOTIDE SEQUENCE</scope>
    <source>
        <strain evidence="6">R40</strain>
    </source>
</reference>
<keyword evidence="4" id="KW-0443">Lipid metabolism</keyword>
<dbReference type="GO" id="GO:0009062">
    <property type="term" value="P:fatty acid catabolic process"/>
    <property type="evidence" value="ECO:0007669"/>
    <property type="project" value="TreeGrafter"/>
</dbReference>
<dbReference type="InterPro" id="IPR049449">
    <property type="entry name" value="TesB_ACOT8-like_N"/>
</dbReference>
<comment type="caution">
    <text evidence="6">The sequence shown here is derived from an EMBL/GenBank/DDBJ whole genome shotgun (WGS) entry which is preliminary data.</text>
</comment>
<proteinExistence type="inferred from homology"/>
<evidence type="ECO:0000256" key="3">
    <source>
        <dbReference type="ARBA" id="ARBA00022801"/>
    </source>
</evidence>
<dbReference type="InterPro" id="IPR003703">
    <property type="entry name" value="Acyl_CoA_thio"/>
</dbReference>
<dbReference type="CDD" id="cd03445">
    <property type="entry name" value="Thioesterase_II_repeat2"/>
    <property type="match status" value="1"/>
</dbReference>
<evidence type="ECO:0000313" key="6">
    <source>
        <dbReference type="EMBL" id="KAG0588520.1"/>
    </source>
</evidence>
<evidence type="ECO:0000259" key="5">
    <source>
        <dbReference type="PROSITE" id="PS50042"/>
    </source>
</evidence>
<dbReference type="Pfam" id="PF02551">
    <property type="entry name" value="Acyl_CoA_thio"/>
    <property type="match status" value="1"/>
</dbReference>
<organism evidence="6 7">
    <name type="scientific">Ceratodon purpureus</name>
    <name type="common">Fire moss</name>
    <name type="synonym">Dicranum purpureum</name>
    <dbReference type="NCBI Taxonomy" id="3225"/>
    <lineage>
        <taxon>Eukaryota</taxon>
        <taxon>Viridiplantae</taxon>
        <taxon>Streptophyta</taxon>
        <taxon>Embryophyta</taxon>
        <taxon>Bryophyta</taxon>
        <taxon>Bryophytina</taxon>
        <taxon>Bryopsida</taxon>
        <taxon>Dicranidae</taxon>
        <taxon>Pseudoditrichales</taxon>
        <taxon>Ditrichaceae</taxon>
        <taxon>Ceratodon</taxon>
    </lineage>
</organism>
<dbReference type="Proteomes" id="UP000822688">
    <property type="component" value="Chromosome 2"/>
</dbReference>
<dbReference type="CDD" id="cd00038">
    <property type="entry name" value="CAP_ED"/>
    <property type="match status" value="1"/>
</dbReference>
<feature type="domain" description="Cyclic nucleotide-binding" evidence="5">
    <location>
        <begin position="27"/>
        <end position="129"/>
    </location>
</feature>
<dbReference type="Pfam" id="PF00027">
    <property type="entry name" value="cNMP_binding"/>
    <property type="match status" value="1"/>
</dbReference>
<comment type="subunit">
    <text evidence="2">Homotetramer.</text>
</comment>
<dbReference type="PANTHER" id="PTHR11066:SF34">
    <property type="entry name" value="ACYL-COENZYME A THIOESTERASE 8"/>
    <property type="match status" value="1"/>
</dbReference>
<dbReference type="InterPro" id="IPR000595">
    <property type="entry name" value="cNMP-bd_dom"/>
</dbReference>
<dbReference type="InterPro" id="IPR025652">
    <property type="entry name" value="TesB_C"/>
</dbReference>
<comment type="similarity">
    <text evidence="1">Belongs to the C/M/P thioester hydrolase family.</text>
</comment>